<feature type="non-terminal residue" evidence="2">
    <location>
        <position position="101"/>
    </location>
</feature>
<name>A0A0A9W710_LYGHE</name>
<sequence length="101" mass="11362">PVQNSRVKLTARTANSEPRANEVSYGVDSSVLIPSIVAISEGVPELRLDSSRQHQFSSIGQEEFDEIIFTKHKRKKSKRSRTMAFDNNRNSGEFNSDDYAS</sequence>
<reference evidence="2" key="1">
    <citation type="journal article" date="2014" name="PLoS ONE">
        <title>Transcriptome-Based Identification of ABC Transporters in the Western Tarnished Plant Bug Lygus hesperus.</title>
        <authorList>
            <person name="Hull J.J."/>
            <person name="Chaney K."/>
            <person name="Geib S.M."/>
            <person name="Fabrick J.A."/>
            <person name="Brent C.S."/>
            <person name="Walsh D."/>
            <person name="Lavine L.C."/>
        </authorList>
    </citation>
    <scope>NUCLEOTIDE SEQUENCE</scope>
</reference>
<dbReference type="AlphaFoldDB" id="A0A0A9W710"/>
<gene>
    <name evidence="2" type="ORF">CM83_8877</name>
</gene>
<reference evidence="2" key="2">
    <citation type="submission" date="2014-07" db="EMBL/GenBank/DDBJ databases">
        <authorList>
            <person name="Hull J."/>
        </authorList>
    </citation>
    <scope>NUCLEOTIDE SEQUENCE</scope>
</reference>
<evidence type="ECO:0000313" key="2">
    <source>
        <dbReference type="EMBL" id="JAG00620.1"/>
    </source>
</evidence>
<feature type="compositionally biased region" description="Polar residues" evidence="1">
    <location>
        <begin position="85"/>
        <end position="94"/>
    </location>
</feature>
<evidence type="ECO:0000256" key="1">
    <source>
        <dbReference type="SAM" id="MobiDB-lite"/>
    </source>
</evidence>
<proteinExistence type="predicted"/>
<feature type="non-terminal residue" evidence="2">
    <location>
        <position position="1"/>
    </location>
</feature>
<protein>
    <submittedName>
        <fullName evidence="2">Uncharacterized protein</fullName>
    </submittedName>
</protein>
<accession>A0A0A9W710</accession>
<organism evidence="2">
    <name type="scientific">Lygus hesperus</name>
    <name type="common">Western plant bug</name>
    <dbReference type="NCBI Taxonomy" id="30085"/>
    <lineage>
        <taxon>Eukaryota</taxon>
        <taxon>Metazoa</taxon>
        <taxon>Ecdysozoa</taxon>
        <taxon>Arthropoda</taxon>
        <taxon>Hexapoda</taxon>
        <taxon>Insecta</taxon>
        <taxon>Pterygota</taxon>
        <taxon>Neoptera</taxon>
        <taxon>Paraneoptera</taxon>
        <taxon>Hemiptera</taxon>
        <taxon>Heteroptera</taxon>
        <taxon>Panheteroptera</taxon>
        <taxon>Cimicomorpha</taxon>
        <taxon>Miridae</taxon>
        <taxon>Mirini</taxon>
        <taxon>Lygus</taxon>
    </lineage>
</organism>
<feature type="region of interest" description="Disordered" evidence="1">
    <location>
        <begin position="75"/>
        <end position="101"/>
    </location>
</feature>
<dbReference type="EMBL" id="GBHO01042984">
    <property type="protein sequence ID" value="JAG00620.1"/>
    <property type="molecule type" value="Transcribed_RNA"/>
</dbReference>